<organism evidence="4 5">
    <name type="scientific">Acanthoscelides obtectus</name>
    <name type="common">Bean weevil</name>
    <name type="synonym">Bruchus obtectus</name>
    <dbReference type="NCBI Taxonomy" id="200917"/>
    <lineage>
        <taxon>Eukaryota</taxon>
        <taxon>Metazoa</taxon>
        <taxon>Ecdysozoa</taxon>
        <taxon>Arthropoda</taxon>
        <taxon>Hexapoda</taxon>
        <taxon>Insecta</taxon>
        <taxon>Pterygota</taxon>
        <taxon>Neoptera</taxon>
        <taxon>Endopterygota</taxon>
        <taxon>Coleoptera</taxon>
        <taxon>Polyphaga</taxon>
        <taxon>Cucujiformia</taxon>
        <taxon>Chrysomeloidea</taxon>
        <taxon>Chrysomelidae</taxon>
        <taxon>Bruchinae</taxon>
        <taxon>Bruchini</taxon>
        <taxon>Acanthoscelides</taxon>
    </lineage>
</organism>
<dbReference type="PANTHER" id="PTHR45911:SF4">
    <property type="entry name" value="MULTIPLE C2 AND TRANSMEMBRANE DOMAIN-CONTAINING PROTEIN"/>
    <property type="match status" value="1"/>
</dbReference>
<dbReference type="Pfam" id="PF00168">
    <property type="entry name" value="C2"/>
    <property type="match status" value="1"/>
</dbReference>
<dbReference type="PANTHER" id="PTHR45911">
    <property type="entry name" value="C2 DOMAIN-CONTAINING PROTEIN"/>
    <property type="match status" value="1"/>
</dbReference>
<dbReference type="GO" id="GO:0030672">
    <property type="term" value="C:synaptic vesicle membrane"/>
    <property type="evidence" value="ECO:0007669"/>
    <property type="project" value="TreeGrafter"/>
</dbReference>
<dbReference type="CDD" id="cd08376">
    <property type="entry name" value="C2B_MCTP_PRT"/>
    <property type="match status" value="1"/>
</dbReference>
<dbReference type="OrthoDB" id="5973539at2759"/>
<keyword evidence="5" id="KW-1185">Reference proteome</keyword>
<gene>
    <name evidence="4" type="ORF">ACAOBT_LOCUS28757</name>
</gene>
<dbReference type="SMART" id="SM00239">
    <property type="entry name" value="C2"/>
    <property type="match status" value="1"/>
</dbReference>
<name>A0A9P0M1L9_ACAOB</name>
<dbReference type="AlphaFoldDB" id="A0A9P0M1L9"/>
<evidence type="ECO:0000313" key="4">
    <source>
        <dbReference type="EMBL" id="CAH2005813.1"/>
    </source>
</evidence>
<keyword evidence="1" id="KW-0479">Metal-binding</keyword>
<dbReference type="PROSITE" id="PS50004">
    <property type="entry name" value="C2"/>
    <property type="match status" value="1"/>
</dbReference>
<reference evidence="4" key="1">
    <citation type="submission" date="2022-03" db="EMBL/GenBank/DDBJ databases">
        <authorList>
            <person name="Sayadi A."/>
        </authorList>
    </citation>
    <scope>NUCLEOTIDE SEQUENCE</scope>
</reference>
<sequence length="225" mass="26018">MTRESSLLQERLARKIIVLHSSSSDSELESDTDIETHTTYRIILGDGETALEKIERKLKEKGDQISDHIQRYFQKNSRVQDVNKRLKSQIWSSVVTIVLVEGKNLLPCDPETGTSDPYVKFSRVVWRSLNPRWLEQLDLHLYDDGDQQLEITVWDKDRSRDDFIGRCVINLAQLERERTHSIWQELEDGAGSLHLLLTISGYHCLRNHIGSHYVRGKHKGATDGR</sequence>
<dbReference type="GO" id="GO:0005509">
    <property type="term" value="F:calcium ion binding"/>
    <property type="evidence" value="ECO:0007669"/>
    <property type="project" value="TreeGrafter"/>
</dbReference>
<feature type="domain" description="C2" evidence="3">
    <location>
        <begin position="74"/>
        <end position="184"/>
    </location>
</feature>
<evidence type="ECO:0000259" key="3">
    <source>
        <dbReference type="PROSITE" id="PS50004"/>
    </source>
</evidence>
<proteinExistence type="predicted"/>
<evidence type="ECO:0000256" key="1">
    <source>
        <dbReference type="ARBA" id="ARBA00022723"/>
    </source>
</evidence>
<evidence type="ECO:0000256" key="2">
    <source>
        <dbReference type="ARBA" id="ARBA00022837"/>
    </source>
</evidence>
<dbReference type="InterPro" id="IPR000008">
    <property type="entry name" value="C2_dom"/>
</dbReference>
<dbReference type="SUPFAM" id="SSF49562">
    <property type="entry name" value="C2 domain (Calcium/lipid-binding domain, CaLB)"/>
    <property type="match status" value="1"/>
</dbReference>
<accession>A0A9P0M1L9</accession>
<protein>
    <recommendedName>
        <fullName evidence="3">C2 domain-containing protein</fullName>
    </recommendedName>
</protein>
<comment type="caution">
    <text evidence="4">The sequence shown here is derived from an EMBL/GenBank/DDBJ whole genome shotgun (WGS) entry which is preliminary data.</text>
</comment>
<dbReference type="Gene3D" id="2.60.40.150">
    <property type="entry name" value="C2 domain"/>
    <property type="match status" value="1"/>
</dbReference>
<dbReference type="InterPro" id="IPR035892">
    <property type="entry name" value="C2_domain_sf"/>
</dbReference>
<dbReference type="GO" id="GO:0046928">
    <property type="term" value="P:regulation of neurotransmitter secretion"/>
    <property type="evidence" value="ECO:0007669"/>
    <property type="project" value="TreeGrafter"/>
</dbReference>
<evidence type="ECO:0000313" key="5">
    <source>
        <dbReference type="Proteomes" id="UP001152888"/>
    </source>
</evidence>
<keyword evidence="2" id="KW-0106">Calcium</keyword>
<dbReference type="EMBL" id="CAKOFQ010007658">
    <property type="protein sequence ID" value="CAH2005813.1"/>
    <property type="molecule type" value="Genomic_DNA"/>
</dbReference>
<dbReference type="Proteomes" id="UP001152888">
    <property type="component" value="Unassembled WGS sequence"/>
</dbReference>